<dbReference type="InterPro" id="IPR009057">
    <property type="entry name" value="Homeodomain-like_sf"/>
</dbReference>
<protein>
    <submittedName>
        <fullName evidence="5">Transposase</fullName>
    </submittedName>
</protein>
<dbReference type="EMBL" id="VYYT01000499">
    <property type="protein sequence ID" value="KAK2733543.1"/>
    <property type="molecule type" value="Genomic_DNA"/>
</dbReference>
<feature type="domain" description="HTH CENPB-type" evidence="4">
    <location>
        <begin position="48"/>
        <end position="118"/>
    </location>
</feature>
<comment type="subcellular location">
    <subcellularLocation>
        <location evidence="1">Nucleus</location>
    </subcellularLocation>
</comment>
<proteinExistence type="predicted"/>
<evidence type="ECO:0000256" key="2">
    <source>
        <dbReference type="ARBA" id="ARBA00023125"/>
    </source>
</evidence>
<dbReference type="Pfam" id="PF05225">
    <property type="entry name" value="HTH_psq"/>
    <property type="match status" value="1"/>
</dbReference>
<dbReference type="Proteomes" id="UP001281614">
    <property type="component" value="Unassembled WGS sequence"/>
</dbReference>
<evidence type="ECO:0000256" key="1">
    <source>
        <dbReference type="ARBA" id="ARBA00004123"/>
    </source>
</evidence>
<dbReference type="PROSITE" id="PS51253">
    <property type="entry name" value="HTH_CENPB"/>
    <property type="match status" value="1"/>
</dbReference>
<name>A0AAD9Y3I9_COLKA</name>
<reference evidence="5" key="1">
    <citation type="submission" date="2023-02" db="EMBL/GenBank/DDBJ databases">
        <title>Colletotrichum kahawae CIFC_Que2 genome sequencing and assembly.</title>
        <authorList>
            <person name="Baroncelli R."/>
        </authorList>
    </citation>
    <scope>NUCLEOTIDE SEQUENCE</scope>
    <source>
        <strain evidence="5">CIFC_Que2</strain>
    </source>
</reference>
<dbReference type="PANTHER" id="PTHR19303">
    <property type="entry name" value="TRANSPOSON"/>
    <property type="match status" value="1"/>
</dbReference>
<organism evidence="5 6">
    <name type="scientific">Colletotrichum kahawae</name>
    <name type="common">Coffee berry disease fungus</name>
    <dbReference type="NCBI Taxonomy" id="34407"/>
    <lineage>
        <taxon>Eukaryota</taxon>
        <taxon>Fungi</taxon>
        <taxon>Dikarya</taxon>
        <taxon>Ascomycota</taxon>
        <taxon>Pezizomycotina</taxon>
        <taxon>Sordariomycetes</taxon>
        <taxon>Hypocreomycetidae</taxon>
        <taxon>Glomerellales</taxon>
        <taxon>Glomerellaceae</taxon>
        <taxon>Colletotrichum</taxon>
        <taxon>Colletotrichum gloeosporioides species complex</taxon>
    </lineage>
</organism>
<comment type="caution">
    <text evidence="5">The sequence shown here is derived from an EMBL/GenBank/DDBJ whole genome shotgun (WGS) entry which is preliminary data.</text>
</comment>
<gene>
    <name evidence="5" type="ORF">CKAH01_08338</name>
</gene>
<dbReference type="AlphaFoldDB" id="A0AAD9Y3I9"/>
<dbReference type="PANTHER" id="PTHR19303:SF74">
    <property type="entry name" value="POGO TRANSPOSABLE ELEMENT WITH KRAB DOMAIN"/>
    <property type="match status" value="1"/>
</dbReference>
<dbReference type="InterPro" id="IPR006600">
    <property type="entry name" value="HTH_CenpB_DNA-bd_dom"/>
</dbReference>
<evidence type="ECO:0000313" key="6">
    <source>
        <dbReference type="Proteomes" id="UP001281614"/>
    </source>
</evidence>
<dbReference type="Pfam" id="PF03184">
    <property type="entry name" value="DDE_1"/>
    <property type="match status" value="1"/>
</dbReference>
<dbReference type="InterPro" id="IPR050863">
    <property type="entry name" value="CenT-Element_Derived"/>
</dbReference>
<dbReference type="SUPFAM" id="SSF46689">
    <property type="entry name" value="Homeodomain-like"/>
    <property type="match status" value="1"/>
</dbReference>
<dbReference type="InterPro" id="IPR007889">
    <property type="entry name" value="HTH_Psq"/>
</dbReference>
<accession>A0AAD9Y3I9</accession>
<dbReference type="Gene3D" id="1.10.10.60">
    <property type="entry name" value="Homeodomain-like"/>
    <property type="match status" value="1"/>
</dbReference>
<keyword evidence="6" id="KW-1185">Reference proteome</keyword>
<dbReference type="GO" id="GO:0003677">
    <property type="term" value="F:DNA binding"/>
    <property type="evidence" value="ECO:0007669"/>
    <property type="project" value="UniProtKB-KW"/>
</dbReference>
<sequence length="407" mass="45486">MSSYTEEHIKSAEEAVLGGMGIRQASRDWGIPYATLYGRLGGGGTRKEAKALYQRLTPTQEASLVSWVTTQGSLGVAPTHKQVNELASRIVRAGGDTRPLGRKWMEGFLRRNPVIKTLKARAIDSKRVKDVNAAVIKDLFKIFDLLEVKDIPLSLRWNMDETGLTEGSDGDYLVLGKPQRRAVYVQASKNRVWTTILECISATGQTTPPLVIFTGQSVQQQWFPLEMSDFASWQFTASTNGWTSNAIGLEWLKKVFIPHTAAEAKRLRSKRLLVIDGHGSHVSDDFMWLCYCEQIYLACLPAHSSHVTQPLDVSIFSPLKKAFYGATRDCGLLLNSAPIGKQNFLRCYLQARNDAFTTRNIRARWLATGTYRRTQGTPVGSPVTRSTQNTITVHYHYSHQVGRPPKV</sequence>
<dbReference type="Pfam" id="PF03221">
    <property type="entry name" value="HTH_Tnp_Tc5"/>
    <property type="match status" value="1"/>
</dbReference>
<dbReference type="GO" id="GO:0005634">
    <property type="term" value="C:nucleus"/>
    <property type="evidence" value="ECO:0007669"/>
    <property type="project" value="UniProtKB-SubCell"/>
</dbReference>
<evidence type="ECO:0000256" key="3">
    <source>
        <dbReference type="ARBA" id="ARBA00023242"/>
    </source>
</evidence>
<evidence type="ECO:0000313" key="5">
    <source>
        <dbReference type="EMBL" id="KAK2733543.1"/>
    </source>
</evidence>
<evidence type="ECO:0000259" key="4">
    <source>
        <dbReference type="PROSITE" id="PS51253"/>
    </source>
</evidence>
<dbReference type="InterPro" id="IPR004875">
    <property type="entry name" value="DDE_SF_endonuclease_dom"/>
</dbReference>
<dbReference type="SMART" id="SM00674">
    <property type="entry name" value="CENPB"/>
    <property type="match status" value="1"/>
</dbReference>
<keyword evidence="2" id="KW-0238">DNA-binding</keyword>
<keyword evidence="3" id="KW-0539">Nucleus</keyword>